<dbReference type="AlphaFoldDB" id="A0A5A5R1T9"/>
<sequence length="103" mass="11831">MNTHQTTADGLQILYQRYYANNPERQLELEKARIDDEVARKIFKIKETHHLSTKALAELINTDESIIEALENADYEGNSFLLLNLIATALKIKVKFELVSVQN</sequence>
<evidence type="ECO:0000313" key="1">
    <source>
        <dbReference type="EMBL" id="GCA69560.1"/>
    </source>
</evidence>
<dbReference type="Gene3D" id="1.10.260.40">
    <property type="entry name" value="lambda repressor-like DNA-binding domains"/>
    <property type="match status" value="1"/>
</dbReference>
<evidence type="ECO:0000313" key="2">
    <source>
        <dbReference type="Proteomes" id="UP000323569"/>
    </source>
</evidence>
<protein>
    <recommendedName>
        <fullName evidence="3">HTH cro/C1-type domain-containing protein</fullName>
    </recommendedName>
</protein>
<proteinExistence type="predicted"/>
<name>A0A5A5R1T9_MICAE</name>
<evidence type="ECO:0008006" key="3">
    <source>
        <dbReference type="Google" id="ProtNLM"/>
    </source>
</evidence>
<comment type="caution">
    <text evidence="1">The sequence shown here is derived from an EMBL/GenBank/DDBJ whole genome shotgun (WGS) entry which is preliminary data.</text>
</comment>
<dbReference type="Proteomes" id="UP000323569">
    <property type="component" value="Unassembled WGS sequence"/>
</dbReference>
<dbReference type="RefSeq" id="WP_149978928.1">
    <property type="nucleotide sequence ID" value="NZ_BHVO01000011.1"/>
</dbReference>
<dbReference type="EMBL" id="BHVO01000011">
    <property type="protein sequence ID" value="GCA69560.1"/>
    <property type="molecule type" value="Genomic_DNA"/>
</dbReference>
<reference evidence="1 2" key="1">
    <citation type="submission" date="2018-09" db="EMBL/GenBank/DDBJ databases">
        <title>Evolutionary history of phycoerythrin pigmentation in the water bloom-forming cyanobacterium Microcystis aeruginosa.</title>
        <authorList>
            <person name="Tanabe Y."/>
            <person name="Tanabe Y."/>
            <person name="Yamaguchi H."/>
        </authorList>
    </citation>
    <scope>NUCLEOTIDE SEQUENCE [LARGE SCALE GENOMIC DNA]</scope>
    <source>
        <strain evidence="1 2">NIES-2519</strain>
    </source>
</reference>
<accession>A0A5A5R1T9</accession>
<gene>
    <name evidence="1" type="ORF">MiYa_01087</name>
</gene>
<dbReference type="SUPFAM" id="SSF47413">
    <property type="entry name" value="lambda repressor-like DNA-binding domains"/>
    <property type="match status" value="1"/>
</dbReference>
<dbReference type="GO" id="GO:0003677">
    <property type="term" value="F:DNA binding"/>
    <property type="evidence" value="ECO:0007669"/>
    <property type="project" value="InterPro"/>
</dbReference>
<organism evidence="1 2">
    <name type="scientific">Microcystis aeruginosa NIES-2519</name>
    <dbReference type="NCBI Taxonomy" id="2303981"/>
    <lineage>
        <taxon>Bacteria</taxon>
        <taxon>Bacillati</taxon>
        <taxon>Cyanobacteriota</taxon>
        <taxon>Cyanophyceae</taxon>
        <taxon>Oscillatoriophycideae</taxon>
        <taxon>Chroococcales</taxon>
        <taxon>Microcystaceae</taxon>
        <taxon>Microcystis</taxon>
    </lineage>
</organism>
<dbReference type="InterPro" id="IPR010982">
    <property type="entry name" value="Lambda_DNA-bd_dom_sf"/>
</dbReference>